<evidence type="ECO:0000256" key="6">
    <source>
        <dbReference type="ARBA" id="ARBA00023157"/>
    </source>
</evidence>
<comment type="caution">
    <text evidence="9">The sequence shown here is derived from an EMBL/GenBank/DDBJ whole genome shotgun (WGS) entry which is preliminary data.</text>
</comment>
<evidence type="ECO:0000256" key="5">
    <source>
        <dbReference type="ARBA" id="ARBA00022801"/>
    </source>
</evidence>
<protein>
    <recommendedName>
        <fullName evidence="3">Palmitoyl-protein thioesterase 1</fullName>
        <ecNumber evidence="2">3.1.2.22</ecNumber>
    </recommendedName>
    <alternativeName>
        <fullName evidence="8">Palmitoyl-protein hydrolase 1</fullName>
    </alternativeName>
</protein>
<dbReference type="PRINTS" id="PR00414">
    <property type="entry name" value="PPTHIESTRASE"/>
</dbReference>
<evidence type="ECO:0000256" key="2">
    <source>
        <dbReference type="ARBA" id="ARBA00012423"/>
    </source>
</evidence>
<evidence type="ECO:0000256" key="8">
    <source>
        <dbReference type="ARBA" id="ARBA00031934"/>
    </source>
</evidence>
<evidence type="ECO:0000256" key="3">
    <source>
        <dbReference type="ARBA" id="ARBA00014212"/>
    </source>
</evidence>
<evidence type="ECO:0000313" key="9">
    <source>
        <dbReference type="EMBL" id="KAH3698980.1"/>
    </source>
</evidence>
<reference evidence="9" key="1">
    <citation type="journal article" date="2019" name="bioRxiv">
        <title>The Genome of the Zebra Mussel, Dreissena polymorpha: A Resource for Invasive Species Research.</title>
        <authorList>
            <person name="McCartney M.A."/>
            <person name="Auch B."/>
            <person name="Kono T."/>
            <person name="Mallez S."/>
            <person name="Zhang Y."/>
            <person name="Obille A."/>
            <person name="Becker A."/>
            <person name="Abrahante J.E."/>
            <person name="Garbe J."/>
            <person name="Badalamenti J.P."/>
            <person name="Herman A."/>
            <person name="Mangelson H."/>
            <person name="Liachko I."/>
            <person name="Sullivan S."/>
            <person name="Sone E.D."/>
            <person name="Koren S."/>
            <person name="Silverstein K.A.T."/>
            <person name="Beckman K.B."/>
            <person name="Gohl D.M."/>
        </authorList>
    </citation>
    <scope>NUCLEOTIDE SEQUENCE</scope>
    <source>
        <strain evidence="9">Duluth1</strain>
        <tissue evidence="9">Whole animal</tissue>
    </source>
</reference>
<dbReference type="GO" id="GO:0005764">
    <property type="term" value="C:lysosome"/>
    <property type="evidence" value="ECO:0007669"/>
    <property type="project" value="TreeGrafter"/>
</dbReference>
<dbReference type="PANTHER" id="PTHR11247:SF8">
    <property type="entry name" value="PALMITOYL-PROTEIN THIOESTERASE 1"/>
    <property type="match status" value="1"/>
</dbReference>
<gene>
    <name evidence="9" type="ORF">DPMN_073926</name>
</gene>
<evidence type="ECO:0000313" key="10">
    <source>
        <dbReference type="Proteomes" id="UP000828390"/>
    </source>
</evidence>
<keyword evidence="10" id="KW-1185">Reference proteome</keyword>
<dbReference type="SUPFAM" id="SSF53474">
    <property type="entry name" value="alpha/beta-Hydrolases"/>
    <property type="match status" value="1"/>
</dbReference>
<keyword evidence="5" id="KW-0378">Hydrolase</keyword>
<dbReference type="EMBL" id="JAIWYP010000015">
    <property type="protein sequence ID" value="KAH3698980.1"/>
    <property type="molecule type" value="Genomic_DNA"/>
</dbReference>
<dbReference type="InterPro" id="IPR029058">
    <property type="entry name" value="AB_hydrolase_fold"/>
</dbReference>
<organism evidence="9 10">
    <name type="scientific">Dreissena polymorpha</name>
    <name type="common">Zebra mussel</name>
    <name type="synonym">Mytilus polymorpha</name>
    <dbReference type="NCBI Taxonomy" id="45954"/>
    <lineage>
        <taxon>Eukaryota</taxon>
        <taxon>Metazoa</taxon>
        <taxon>Spiralia</taxon>
        <taxon>Lophotrochozoa</taxon>
        <taxon>Mollusca</taxon>
        <taxon>Bivalvia</taxon>
        <taxon>Autobranchia</taxon>
        <taxon>Heteroconchia</taxon>
        <taxon>Euheterodonta</taxon>
        <taxon>Imparidentia</taxon>
        <taxon>Neoheterodontei</taxon>
        <taxon>Myida</taxon>
        <taxon>Dreissenoidea</taxon>
        <taxon>Dreissenidae</taxon>
        <taxon>Dreissena</taxon>
    </lineage>
</organism>
<dbReference type="PANTHER" id="PTHR11247">
    <property type="entry name" value="PALMITOYL-PROTEIN THIOESTERASE/DOLICHYLDIPHOSPHATASE 1"/>
    <property type="match status" value="1"/>
</dbReference>
<dbReference type="AlphaFoldDB" id="A0A9D3YGQ0"/>
<dbReference type="InterPro" id="IPR002472">
    <property type="entry name" value="Palm_thioest"/>
</dbReference>
<dbReference type="Proteomes" id="UP000828390">
    <property type="component" value="Unassembled WGS sequence"/>
</dbReference>
<dbReference type="EC" id="3.1.2.22" evidence="2"/>
<evidence type="ECO:0000256" key="4">
    <source>
        <dbReference type="ARBA" id="ARBA00022729"/>
    </source>
</evidence>
<dbReference type="GO" id="GO:0006898">
    <property type="term" value="P:receptor-mediated endocytosis"/>
    <property type="evidence" value="ECO:0007669"/>
    <property type="project" value="TreeGrafter"/>
</dbReference>
<accession>A0A9D3YGQ0</accession>
<keyword evidence="4" id="KW-0732">Signal</keyword>
<keyword evidence="6" id="KW-1015">Disulfide bond</keyword>
<dbReference type="Gene3D" id="3.40.50.1820">
    <property type="entry name" value="alpha/beta hydrolase"/>
    <property type="match status" value="1"/>
</dbReference>
<dbReference type="Pfam" id="PF02089">
    <property type="entry name" value="Palm_thioest"/>
    <property type="match status" value="1"/>
</dbReference>
<reference evidence="9" key="2">
    <citation type="submission" date="2020-11" db="EMBL/GenBank/DDBJ databases">
        <authorList>
            <person name="McCartney M.A."/>
            <person name="Auch B."/>
            <person name="Kono T."/>
            <person name="Mallez S."/>
            <person name="Becker A."/>
            <person name="Gohl D.M."/>
            <person name="Silverstein K.A.T."/>
            <person name="Koren S."/>
            <person name="Bechman K.B."/>
            <person name="Herman A."/>
            <person name="Abrahante J.E."/>
            <person name="Garbe J."/>
        </authorList>
    </citation>
    <scope>NUCLEOTIDE SEQUENCE</scope>
    <source>
        <strain evidence="9">Duluth1</strain>
        <tissue evidence="9">Whole animal</tissue>
    </source>
</reference>
<comment type="similarity">
    <text evidence="1">Belongs to the palmitoyl-protein thioesterase family.</text>
</comment>
<proteinExistence type="inferred from homology"/>
<sequence>MVIPRESEWFGYYIPGQDKKLYTMYESPLYLQDKLGLKTLNDTGRITFLSSDSDHLQFTEQWFIDNIITKFLQ</sequence>
<name>A0A9D3YGQ0_DREPO</name>
<evidence type="ECO:0000256" key="1">
    <source>
        <dbReference type="ARBA" id="ARBA00010758"/>
    </source>
</evidence>
<keyword evidence="7" id="KW-0325">Glycoprotein</keyword>
<evidence type="ECO:0000256" key="7">
    <source>
        <dbReference type="ARBA" id="ARBA00023180"/>
    </source>
</evidence>
<dbReference type="GO" id="GO:0008474">
    <property type="term" value="F:palmitoyl-(protein) hydrolase activity"/>
    <property type="evidence" value="ECO:0007669"/>
    <property type="project" value="UniProtKB-EC"/>
</dbReference>